<keyword evidence="2" id="KW-1185">Reference proteome</keyword>
<name>A0A6B0GJ37_9EURY</name>
<organism evidence="1 2">
    <name type="scientific">Halomarina oriensis</name>
    <dbReference type="NCBI Taxonomy" id="671145"/>
    <lineage>
        <taxon>Archaea</taxon>
        <taxon>Methanobacteriati</taxon>
        <taxon>Methanobacteriota</taxon>
        <taxon>Stenosarchaea group</taxon>
        <taxon>Halobacteria</taxon>
        <taxon>Halobacteriales</taxon>
        <taxon>Natronomonadaceae</taxon>
        <taxon>Halomarina</taxon>
    </lineage>
</organism>
<evidence type="ECO:0008006" key="3">
    <source>
        <dbReference type="Google" id="ProtNLM"/>
    </source>
</evidence>
<gene>
    <name evidence="1" type="ORF">GQS65_04870</name>
</gene>
<dbReference type="Gene3D" id="2.70.98.70">
    <property type="match status" value="2"/>
</dbReference>
<dbReference type="Proteomes" id="UP000451471">
    <property type="component" value="Unassembled WGS sequence"/>
</dbReference>
<proteinExistence type="predicted"/>
<dbReference type="OrthoDB" id="214919at2157"/>
<evidence type="ECO:0000313" key="2">
    <source>
        <dbReference type="Proteomes" id="UP000451471"/>
    </source>
</evidence>
<dbReference type="PROSITE" id="PS51318">
    <property type="entry name" value="TAT"/>
    <property type="match status" value="1"/>
</dbReference>
<dbReference type="InterPro" id="IPR008929">
    <property type="entry name" value="Chondroitin_lyas"/>
</dbReference>
<accession>A0A6B0GJ37</accession>
<sequence>MSQDSDSHGQRGVSRSVLPDLTRRRFTKFLGAAGAAGAVGSWNTPVAAQSAGVPVEESDITKQQALDSVEYGLEHPRVYHAADEVSVARDNAENTEWGARLKEQVVALTTDYPFKEMSREELFAARPVVAPDGQSYYTMPFGGNLLKGSMSPVDGSELKLAGWDRPGEVVDDSGNVFPGTVDGVDLNDDGSGVEVDPEEVPDDWAAAEELDEPQTFWFIAKYNGLVAKAWARWINAYAYSYVLTREQKYAEVVATILDALGESVPTSFDYVVDRGPYPWFETEPKQKPAVLYRNMYSYSRIVQKFVNAMDLVWGSGELERPSQLHDDVTIKKNATENVVVESVDWMWRDMHGGLPEKNLEHANYAAIYHNGTADFNKGFVAASSLLSLDAGYAKWALDGQVSLQNFLANTVFRDGSYFETSSLYSVSLAEWARLAYYLSNDAYPDGVNLYDEPRFVNLNVRGPRRQSVAGRIPHYGDVSQVDLGVDTEPLRGDFSSTLRFYARAADEATRNEYAQTLAEIAGGDPNDQLLDLPVSAYRTEEHMWPLFNIDGSIEGYDLSDLTVEQRDSELLEGKGMTMYRSDAGTDRGAMLRYGATLSHGHYDELGLWIYGAGRDLTFDPGQKPKDDFRQSFQLQTVAHHTTVVNETSSVPNEDDGGSVKLFASREGYTVSEVSNPDAYGDEGVDEYRRLTALVDSGAVSGGGSDGGDPSSHYQVDLVTGEPEEQLGETPDDFYSDQGRLVRYVHGHGDSVTAHGGNGVTDCVDSDAITVDGGTASVSLSVGESCEETLSLVSYAKPGSGFDRERASEQELVDAVTVTVGPGDHSMSVALPGAASSGSDESSADVADGPSYLFDVFRVAGGESADFSFHGKGTDFSTSLGLSEPAEGSVASPDYFWGDKVGDNGNVEGYEDESRAVVPPGNGYGFLGQPQSAPGDETWSATWAVEDDGPPAALRLTMLPDDDRKILVSNGPDKLVELVGKDPSETSVKYLLARDGGDAQFVSVIEPVGDSFPVASVESIETSDTDGQFDPVAAKVTLDDGRVDYFLSSANGEEFTANIGGGDLLQTDAAFAMVRTDGSGEVRTARMEGGTRLMVKFGGGRPMMVEGSSAAHEGSVVAVDEEGESLHIDADLPTGDALAGQYLLLDHPDYSHNSPYRIERVESIDGGSRVVLEELTIALSRGSITSVEGNTAMGPTEFPFTHTEGPQEEDDANEYFDGKQLATSDGDVTTIENTEPSYTDLTVTDTTGLSKGDTFRVLDVKAGDTATLPSSVQVRRVDGAWTVSANSDVDIKPPK</sequence>
<dbReference type="InterPro" id="IPR006311">
    <property type="entry name" value="TAT_signal"/>
</dbReference>
<comment type="caution">
    <text evidence="1">The sequence shown here is derived from an EMBL/GenBank/DDBJ whole genome shotgun (WGS) entry which is preliminary data.</text>
</comment>
<reference evidence="1 2" key="1">
    <citation type="submission" date="2019-12" db="EMBL/GenBank/DDBJ databases">
        <title>Halocatena pleomorpha gen. nov. sp. nov., an extremely halophilic archaeon of family Halobacteriaceae isolated from saltpan soil.</title>
        <authorList>
            <person name="Pal Y."/>
            <person name="Verma A."/>
            <person name="Krishnamurthi S."/>
            <person name="Kumar P."/>
        </authorList>
    </citation>
    <scope>NUCLEOTIDE SEQUENCE [LARGE SCALE GENOMIC DNA]</scope>
    <source>
        <strain evidence="1 2">JCM 16495</strain>
    </source>
</reference>
<dbReference type="EMBL" id="WSZK01000011">
    <property type="protein sequence ID" value="MWG33831.1"/>
    <property type="molecule type" value="Genomic_DNA"/>
</dbReference>
<protein>
    <recommendedName>
        <fullName evidence="3">Alginate lyase domain-containing protein</fullName>
    </recommendedName>
</protein>
<dbReference type="Gene3D" id="1.50.10.100">
    <property type="entry name" value="Chondroitin AC/alginate lyase"/>
    <property type="match status" value="1"/>
</dbReference>
<evidence type="ECO:0000313" key="1">
    <source>
        <dbReference type="EMBL" id="MWG33831.1"/>
    </source>
</evidence>
<dbReference type="RefSeq" id="WP_158203553.1">
    <property type="nucleotide sequence ID" value="NZ_WSZK01000011.1"/>
</dbReference>